<dbReference type="Pfam" id="PF13476">
    <property type="entry name" value="AAA_23"/>
    <property type="match status" value="1"/>
</dbReference>
<dbReference type="SUPFAM" id="SSF52540">
    <property type="entry name" value="P-loop containing nucleoside triphosphate hydrolases"/>
    <property type="match status" value="1"/>
</dbReference>
<dbReference type="InterPro" id="IPR038729">
    <property type="entry name" value="Rad50/SbcC_AAA"/>
</dbReference>
<dbReference type="GO" id="GO:0016887">
    <property type="term" value="F:ATP hydrolysis activity"/>
    <property type="evidence" value="ECO:0007669"/>
    <property type="project" value="InterPro"/>
</dbReference>
<dbReference type="PANTHER" id="PTHR32114:SF2">
    <property type="entry name" value="ABC TRANSPORTER ABCH.3"/>
    <property type="match status" value="1"/>
</dbReference>
<evidence type="ECO:0000313" key="4">
    <source>
        <dbReference type="Proteomes" id="UP000009273"/>
    </source>
</evidence>
<name>G3MAB6_9CAUD</name>
<reference evidence="3 4" key="1">
    <citation type="submission" date="2011-09" db="EMBL/GenBank/DDBJ databases">
        <authorList>
            <person name="Pope W.H."/>
            <person name="Pedulla M.L."/>
            <person name="Ford M.E."/>
            <person name="Peebles C.L."/>
            <person name="Hatfull G.H."/>
            <person name="Hendrix R.W."/>
        </authorList>
    </citation>
    <scope>NUCLEOTIDE SEQUENCE [LARGE SCALE GENOMIC DNA]</scope>
    <source>
        <strain evidence="3">G</strain>
    </source>
</reference>
<dbReference type="Gene3D" id="1.10.287.510">
    <property type="entry name" value="Helix hairpin bin"/>
    <property type="match status" value="1"/>
</dbReference>
<evidence type="ECO:0000259" key="2">
    <source>
        <dbReference type="Pfam" id="PF13476"/>
    </source>
</evidence>
<sequence>MRTLKLSYLKIKNFASYKDEKIDFKKIPPHIVLALTGPNGAGKSSIIEAITVALFNRARGTSTQGGGLEEFINKGEDEFEIELEFEINSQMIRVIRRRFAKGGQELELFIDEVDHTDKIKETQAKLLNIIKIDYDTFIDTVIIKQGNSGTFMAKPANERKEVFTQILGLDKYDVLQEYTKEIRKETKKDIETNKEKLAELDDSIKNKSMYETIINQGEIEIAQLTGEISFKESEIEFELAEKATHEQLVKQRNEILRRQKILSDKIVTTTDSISKGQLMKEKCETILLSKDLVNSNLTESTNELESLNEKKSSLTSEKSNIEGTNNVLRKQAKELKAKHDKMKEFNEAFCNFCGQEVTDEHKQNHMQELYNEAMGYIKQVKENDSKVSDLDSRILELNSSISNMKAIIQDLRSKVSQVEQAEVKYSNIITRLGELESELEETRTDYEEVMKIEVAEIENKTFRDNELRVEINNLRQQLTNWNSKIAVAENELKKISKDESKIIKIENEILDLQAKYAKLDDLVRAWGKEGIQAIIIDNALPEIQDEINAILGLLTNEQVSIEFITQKEKGKGKKVSSIETLDIIVSDQEGSRVYETYSGGEKFRVDFACHVGLSKFLSKRAGAAIDLFIVDEGIGSQDQLAKDNLVSVLHKISTQFDKVIVITHIQDIIEAFHDKIEVFKDPVEGSKVKILNEI</sequence>
<dbReference type="EMBL" id="JN638751">
    <property type="protein sequence ID" value="AEO93634.1"/>
    <property type="molecule type" value="Genomic_DNA"/>
</dbReference>
<feature type="domain" description="Rad50/SbcC-type AAA" evidence="2">
    <location>
        <begin position="9"/>
        <end position="204"/>
    </location>
</feature>
<keyword evidence="1" id="KW-0175">Coiled coil</keyword>
<evidence type="ECO:0000256" key="1">
    <source>
        <dbReference type="SAM" id="Coils"/>
    </source>
</evidence>
<dbReference type="Proteomes" id="UP000009273">
    <property type="component" value="Segment"/>
</dbReference>
<dbReference type="KEGG" id="vg:18563590"/>
<dbReference type="InterPro" id="IPR027417">
    <property type="entry name" value="P-loop_NTPase"/>
</dbReference>
<feature type="coiled-coil region" evidence="1">
    <location>
        <begin position="401"/>
        <end position="522"/>
    </location>
</feature>
<dbReference type="GeneID" id="18563590"/>
<feature type="coiled-coil region" evidence="1">
    <location>
        <begin position="290"/>
        <end position="348"/>
    </location>
</feature>
<proteinExistence type="predicted"/>
<keyword evidence="4" id="KW-1185">Reference proteome</keyword>
<dbReference type="SUPFAM" id="SSF75712">
    <property type="entry name" value="Rad50 coiled-coil Zn hook"/>
    <property type="match status" value="1"/>
</dbReference>
<dbReference type="GO" id="GO:0006302">
    <property type="term" value="P:double-strand break repair"/>
    <property type="evidence" value="ECO:0007669"/>
    <property type="project" value="InterPro"/>
</dbReference>
<dbReference type="RefSeq" id="YP_009015678.1">
    <property type="nucleotide sequence ID" value="NC_023719.1"/>
</dbReference>
<evidence type="ECO:0000313" key="3">
    <source>
        <dbReference type="EMBL" id="AEO93634.1"/>
    </source>
</evidence>
<gene>
    <name evidence="3" type="primary">375</name>
    <name evidence="3" type="ORF">G_375</name>
</gene>
<organism evidence="3 4">
    <name type="scientific">Bacillus phage G</name>
    <dbReference type="NCBI Taxonomy" id="2884420"/>
    <lineage>
        <taxon>Viruses</taxon>
        <taxon>Duplodnaviria</taxon>
        <taxon>Heunggongvirae</taxon>
        <taxon>Uroviricota</taxon>
        <taxon>Caudoviricetes</taxon>
        <taxon>Donellivirus</taxon>
        <taxon>Donellivirus gee</taxon>
    </lineage>
</organism>
<dbReference type="Gene3D" id="3.40.50.300">
    <property type="entry name" value="P-loop containing nucleotide triphosphate hydrolases"/>
    <property type="match status" value="2"/>
</dbReference>
<accession>G3MAB6</accession>
<dbReference type="PANTHER" id="PTHR32114">
    <property type="entry name" value="ABC TRANSPORTER ABCH.3"/>
    <property type="match status" value="1"/>
</dbReference>
<protein>
    <submittedName>
        <fullName evidence="3">Gp375</fullName>
    </submittedName>
</protein>